<evidence type="ECO:0000313" key="1">
    <source>
        <dbReference type="EMBL" id="RJR27002.1"/>
    </source>
</evidence>
<protein>
    <submittedName>
        <fullName evidence="1">Uncharacterized protein</fullName>
    </submittedName>
</protein>
<sequence length="166" mass="19602">MEVKILRPSFGRFQLIEWFKKQSGQSVLAFVYTADKDRIAEACVLLDFYSGNEVSIVIAEFLHVIQHDPTRHRYHVWKGPVEELYNFVLSDKEETYGHLSVRNFVRKNKPRSFFLLKDALVELDFRFSDEIMTSWKVSKRPSRKLRYNPNDDPNQLRLNLTFTGAN</sequence>
<name>A0A3A4ZCX1_UNCKA</name>
<proteinExistence type="predicted"/>
<organism evidence="1 2">
    <name type="scientific">candidate division WWE3 bacterium</name>
    <dbReference type="NCBI Taxonomy" id="2053526"/>
    <lineage>
        <taxon>Bacteria</taxon>
        <taxon>Katanobacteria</taxon>
    </lineage>
</organism>
<accession>A0A3A4ZCX1</accession>
<comment type="caution">
    <text evidence="1">The sequence shown here is derived from an EMBL/GenBank/DDBJ whole genome shotgun (WGS) entry which is preliminary data.</text>
</comment>
<gene>
    <name evidence="1" type="ORF">C4561_04470</name>
</gene>
<dbReference type="Proteomes" id="UP000265540">
    <property type="component" value="Unassembled WGS sequence"/>
</dbReference>
<dbReference type="EMBL" id="QZJF01000017">
    <property type="protein sequence ID" value="RJR27002.1"/>
    <property type="molecule type" value="Genomic_DNA"/>
</dbReference>
<reference evidence="1 2" key="1">
    <citation type="journal article" date="2017" name="ISME J.">
        <title>Energy and carbon metabolisms in a deep terrestrial subsurface fluid microbial community.</title>
        <authorList>
            <person name="Momper L."/>
            <person name="Jungbluth S.P."/>
            <person name="Lee M.D."/>
            <person name="Amend J.P."/>
        </authorList>
    </citation>
    <scope>NUCLEOTIDE SEQUENCE [LARGE SCALE GENOMIC DNA]</scope>
    <source>
        <strain evidence="1">SURF_46</strain>
    </source>
</reference>
<evidence type="ECO:0000313" key="2">
    <source>
        <dbReference type="Proteomes" id="UP000265540"/>
    </source>
</evidence>
<dbReference type="AlphaFoldDB" id="A0A3A4ZCX1"/>